<dbReference type="PROSITE" id="PS51186">
    <property type="entry name" value="GNAT"/>
    <property type="match status" value="1"/>
</dbReference>
<proteinExistence type="predicted"/>
<evidence type="ECO:0000313" key="2">
    <source>
        <dbReference type="EMBL" id="MBK1813838.1"/>
    </source>
</evidence>
<dbReference type="SUPFAM" id="SSF55729">
    <property type="entry name" value="Acyl-CoA N-acyltransferases (Nat)"/>
    <property type="match status" value="1"/>
</dbReference>
<evidence type="ECO:0000259" key="1">
    <source>
        <dbReference type="PROSITE" id="PS51186"/>
    </source>
</evidence>
<gene>
    <name evidence="2" type="ORF">JHL18_24775</name>
</gene>
<dbReference type="CDD" id="cd04301">
    <property type="entry name" value="NAT_SF"/>
    <property type="match status" value="1"/>
</dbReference>
<keyword evidence="3" id="KW-1185">Reference proteome</keyword>
<dbReference type="Proteomes" id="UP000596739">
    <property type="component" value="Unassembled WGS sequence"/>
</dbReference>
<dbReference type="InterPro" id="IPR000182">
    <property type="entry name" value="GNAT_dom"/>
</dbReference>
<dbReference type="EMBL" id="JAENHN010000066">
    <property type="protein sequence ID" value="MBK1813838.1"/>
    <property type="molecule type" value="Genomic_DNA"/>
</dbReference>
<reference evidence="3" key="1">
    <citation type="submission" date="2021-01" db="EMBL/GenBank/DDBJ databases">
        <title>Genome public.</title>
        <authorList>
            <person name="Liu C."/>
            <person name="Sun Q."/>
        </authorList>
    </citation>
    <scope>NUCLEOTIDE SEQUENCE [LARGE SCALE GENOMIC DNA]</scope>
    <source>
        <strain evidence="3">YIM B02505</strain>
    </source>
</reference>
<sequence length="72" mass="8282">MELDDNNCYFIAALNGQEIGFLLFEIEDGKAVFDLGLKKSFRGNGYGKMLLETAIDFLNKKKVPYVNFQYYV</sequence>
<name>A0ABS1EWW4_9CLOT</name>
<feature type="domain" description="N-acetyltransferase" evidence="1">
    <location>
        <begin position="1"/>
        <end position="72"/>
    </location>
</feature>
<dbReference type="Gene3D" id="3.40.630.30">
    <property type="match status" value="1"/>
</dbReference>
<dbReference type="Pfam" id="PF00583">
    <property type="entry name" value="Acetyltransf_1"/>
    <property type="match status" value="1"/>
</dbReference>
<comment type="caution">
    <text evidence="2">The sequence shown here is derived from an EMBL/GenBank/DDBJ whole genome shotgun (WGS) entry which is preliminary data.</text>
</comment>
<accession>A0ABS1EWW4</accession>
<organism evidence="2 3">
    <name type="scientific">Clostridium yunnanense</name>
    <dbReference type="NCBI Taxonomy" id="2800325"/>
    <lineage>
        <taxon>Bacteria</taxon>
        <taxon>Bacillati</taxon>
        <taxon>Bacillota</taxon>
        <taxon>Clostridia</taxon>
        <taxon>Eubacteriales</taxon>
        <taxon>Clostridiaceae</taxon>
        <taxon>Clostridium</taxon>
    </lineage>
</organism>
<protein>
    <submittedName>
        <fullName evidence="2">GNAT family N-acetyltransferase</fullName>
    </submittedName>
</protein>
<dbReference type="InterPro" id="IPR016181">
    <property type="entry name" value="Acyl_CoA_acyltransferase"/>
</dbReference>
<evidence type="ECO:0000313" key="3">
    <source>
        <dbReference type="Proteomes" id="UP000596739"/>
    </source>
</evidence>
<dbReference type="RefSeq" id="WP_200274344.1">
    <property type="nucleotide sequence ID" value="NZ_JAENHN010000066.1"/>
</dbReference>